<feature type="coiled-coil region" evidence="1">
    <location>
        <begin position="16"/>
        <end position="43"/>
    </location>
</feature>
<sequence length="221" mass="23910">METRVAVDQASGTLRLEADLDALRQFDEQLDDALRELTALAQAAALGSGDWWAPVDPTPDLWTQLRSAQRELDTRQLGSVLRLLNGLRSQVREAVRDGWSDHVASQAGNALELRDLVKALAGVEGLEAVAPKLDAALVHLARLQRKPPDADAVRVLAEVTQLLILLEQRLPAAVKGFVSAATRGGAALDLLDDDVRSWLVDNNALHNFRVVPGRPQDGNSG</sequence>
<dbReference type="EMBL" id="CP157762">
    <property type="protein sequence ID" value="XBP91534.1"/>
    <property type="molecule type" value="Genomic_DNA"/>
</dbReference>
<evidence type="ECO:0008006" key="4">
    <source>
        <dbReference type="Google" id="ProtNLM"/>
    </source>
</evidence>
<dbReference type="AlphaFoldDB" id="A0AAU8H6L1"/>
<reference evidence="3" key="2">
    <citation type="submission" date="2024-06" db="EMBL/GenBank/DDBJ databases">
        <title>Micromonospora mangrovi CCTCC AA 2012012 genome sequences.</title>
        <authorList>
            <person name="Gao J."/>
        </authorList>
    </citation>
    <scope>NUCLEOTIDE SEQUENCE</scope>
    <source>
        <strain evidence="3">CCTCC AA 2012012</strain>
    </source>
</reference>
<proteinExistence type="predicted"/>
<dbReference type="EMBL" id="CP159342">
    <property type="protein sequence ID" value="XCH72232.1"/>
    <property type="molecule type" value="Genomic_DNA"/>
</dbReference>
<protein>
    <recommendedName>
        <fullName evidence="4">WXG100 family type VII secretion target</fullName>
    </recommendedName>
</protein>
<evidence type="ECO:0000313" key="3">
    <source>
        <dbReference type="EMBL" id="XCH72232.1"/>
    </source>
</evidence>
<dbReference type="RefSeq" id="WP_350931077.1">
    <property type="nucleotide sequence ID" value="NZ_CP157762.1"/>
</dbReference>
<accession>A0AAU8H6L1</accession>
<organism evidence="3">
    <name type="scientific">Micromonospora sp. CCTCC AA 2012012</name>
    <dbReference type="NCBI Taxonomy" id="3111921"/>
    <lineage>
        <taxon>Bacteria</taxon>
        <taxon>Bacillati</taxon>
        <taxon>Actinomycetota</taxon>
        <taxon>Actinomycetes</taxon>
        <taxon>Micromonosporales</taxon>
        <taxon>Micromonosporaceae</taxon>
        <taxon>Micromonospora</taxon>
    </lineage>
</organism>
<reference evidence="2" key="1">
    <citation type="submission" date="2024-01" db="EMBL/GenBank/DDBJ databases">
        <title>The genome sequence of Micromonospora mangrovi CCTCC AA 2012012.</title>
        <authorList>
            <person name="Gao J."/>
        </authorList>
    </citation>
    <scope>NUCLEOTIDE SEQUENCE</scope>
    <source>
        <strain evidence="2">CCTCC AA 2012012</strain>
    </source>
</reference>
<evidence type="ECO:0000313" key="2">
    <source>
        <dbReference type="EMBL" id="XBP91534.1"/>
    </source>
</evidence>
<evidence type="ECO:0000256" key="1">
    <source>
        <dbReference type="SAM" id="Coils"/>
    </source>
</evidence>
<keyword evidence="1" id="KW-0175">Coiled coil</keyword>
<gene>
    <name evidence="3" type="ORF">ABUL08_17985</name>
    <name evidence="2" type="ORF">VK199_17920</name>
</gene>
<name>A0AAU8H6L1_9ACTN</name>